<evidence type="ECO:0000313" key="3">
    <source>
        <dbReference type="Proteomes" id="UP001519345"/>
    </source>
</evidence>
<keyword evidence="3" id="KW-1185">Reference proteome</keyword>
<reference evidence="2 3" key="1">
    <citation type="submission" date="2021-03" db="EMBL/GenBank/DDBJ databases">
        <title>Genomic Encyclopedia of Type Strains, Phase IV (KMG-IV): sequencing the most valuable type-strain genomes for metagenomic binning, comparative biology and taxonomic classification.</title>
        <authorList>
            <person name="Goeker M."/>
        </authorList>
    </citation>
    <scope>NUCLEOTIDE SEQUENCE [LARGE SCALE GENOMIC DNA]</scope>
    <source>
        <strain evidence="2 3">DSM 25609</strain>
    </source>
</reference>
<dbReference type="Proteomes" id="UP001519345">
    <property type="component" value="Unassembled WGS sequence"/>
</dbReference>
<evidence type="ECO:0000256" key="1">
    <source>
        <dbReference type="SAM" id="Phobius"/>
    </source>
</evidence>
<protein>
    <submittedName>
        <fullName evidence="2">Membrane protein YqgA involved in biofilm formation</fullName>
    </submittedName>
</protein>
<gene>
    <name evidence="2" type="ORF">J2Z83_003180</name>
</gene>
<accession>A0ABS4IJA3</accession>
<dbReference type="Pfam" id="PF04474">
    <property type="entry name" value="DUF554"/>
    <property type="match status" value="1"/>
</dbReference>
<feature type="transmembrane region" description="Helical" evidence="1">
    <location>
        <begin position="42"/>
        <end position="59"/>
    </location>
</feature>
<dbReference type="InterPro" id="IPR007563">
    <property type="entry name" value="DUF554"/>
</dbReference>
<keyword evidence="1" id="KW-0472">Membrane</keyword>
<feature type="transmembrane region" description="Helical" evidence="1">
    <location>
        <begin position="191"/>
        <end position="215"/>
    </location>
</feature>
<sequence>MKSYGDVKMVLYGTLVNAVFIIIGSLLGLFFTKIPERYKETVMHGIGLAVILIGLQMAFETEVIIVVLLSLLTGAIIGEWLHLEEGLNRLGSWIGSKFTTKNSDFSIAQGFVTASLIFVIGAMSVIGALDSGLRGDHEILITKGVIDGFVGLVLTTTLGFGVIFSVIPVLLYQGAIALLATQIDQWLPAAFLNGMIVELTAVGGLLILAIGLNLLKITQIRIGNLLPSIATVGIIYYIYQLM</sequence>
<feature type="transmembrane region" description="Helical" evidence="1">
    <location>
        <begin position="222"/>
        <end position="239"/>
    </location>
</feature>
<comment type="caution">
    <text evidence="2">The sequence shown here is derived from an EMBL/GenBank/DDBJ whole genome shotgun (WGS) entry which is preliminary data.</text>
</comment>
<organism evidence="2 3">
    <name type="scientific">Virgibacillus natechei</name>
    <dbReference type="NCBI Taxonomy" id="1216297"/>
    <lineage>
        <taxon>Bacteria</taxon>
        <taxon>Bacillati</taxon>
        <taxon>Bacillota</taxon>
        <taxon>Bacilli</taxon>
        <taxon>Bacillales</taxon>
        <taxon>Bacillaceae</taxon>
        <taxon>Virgibacillus</taxon>
    </lineage>
</organism>
<feature type="transmembrane region" description="Helical" evidence="1">
    <location>
        <begin position="149"/>
        <end position="171"/>
    </location>
</feature>
<name>A0ABS4IJA3_9BACI</name>
<dbReference type="PANTHER" id="PTHR36111:SF2">
    <property type="entry name" value="INNER MEMBRANE PROTEIN"/>
    <property type="match status" value="1"/>
</dbReference>
<evidence type="ECO:0000313" key="2">
    <source>
        <dbReference type="EMBL" id="MBP1971043.1"/>
    </source>
</evidence>
<keyword evidence="1" id="KW-1133">Transmembrane helix</keyword>
<feature type="transmembrane region" description="Helical" evidence="1">
    <location>
        <begin position="9"/>
        <end position="30"/>
    </location>
</feature>
<feature type="transmembrane region" description="Helical" evidence="1">
    <location>
        <begin position="107"/>
        <end position="129"/>
    </location>
</feature>
<dbReference type="EMBL" id="JAGGKX010000020">
    <property type="protein sequence ID" value="MBP1971043.1"/>
    <property type="molecule type" value="Genomic_DNA"/>
</dbReference>
<keyword evidence="1" id="KW-0812">Transmembrane</keyword>
<dbReference type="PANTHER" id="PTHR36111">
    <property type="entry name" value="INNER MEMBRANE PROTEIN-RELATED"/>
    <property type="match status" value="1"/>
</dbReference>
<proteinExistence type="predicted"/>